<keyword evidence="2" id="KW-1185">Reference proteome</keyword>
<organism evidence="3">
    <name type="scientific">Strongyloides stercoralis</name>
    <name type="common">Threadworm</name>
    <dbReference type="NCBI Taxonomy" id="6248"/>
    <lineage>
        <taxon>Eukaryota</taxon>
        <taxon>Metazoa</taxon>
        <taxon>Ecdysozoa</taxon>
        <taxon>Nematoda</taxon>
        <taxon>Chromadorea</taxon>
        <taxon>Rhabditida</taxon>
        <taxon>Tylenchina</taxon>
        <taxon>Panagrolaimomorpha</taxon>
        <taxon>Strongyloidoidea</taxon>
        <taxon>Strongyloididae</taxon>
        <taxon>Strongyloides</taxon>
    </lineage>
</organism>
<dbReference type="GO" id="GO:0005634">
    <property type="term" value="C:nucleus"/>
    <property type="evidence" value="ECO:0007669"/>
    <property type="project" value="TreeGrafter"/>
</dbReference>
<dbReference type="STRING" id="6248.A0A0K0DWI8"/>
<comment type="similarity">
    <text evidence="1">Belongs to the PPP4R2 family.</text>
</comment>
<evidence type="ECO:0000313" key="3">
    <source>
        <dbReference type="WBParaSite" id="SSTP_0000160600.1"/>
    </source>
</evidence>
<dbReference type="WBParaSite" id="SSTP_0000160600.1">
    <property type="protein sequence ID" value="SSTP_0000160600.1"/>
    <property type="gene ID" value="SSTP_0000160600"/>
</dbReference>
<accession>A0A0K0DWI8</accession>
<dbReference type="GO" id="GO:0005737">
    <property type="term" value="C:cytoplasm"/>
    <property type="evidence" value="ECO:0007669"/>
    <property type="project" value="TreeGrafter"/>
</dbReference>
<protein>
    <submittedName>
        <fullName evidence="3 4">Uncharacterized protein</fullName>
    </submittedName>
</protein>
<dbReference type="WBParaSite" id="TCONS_00008811.p1">
    <property type="protein sequence ID" value="TCONS_00008811.p1"/>
    <property type="gene ID" value="XLOC_006689"/>
</dbReference>
<dbReference type="Proteomes" id="UP000035681">
    <property type="component" value="Unplaced"/>
</dbReference>
<evidence type="ECO:0000313" key="2">
    <source>
        <dbReference type="Proteomes" id="UP000035681"/>
    </source>
</evidence>
<dbReference type="Pfam" id="PF09184">
    <property type="entry name" value="PPP4R2"/>
    <property type="match status" value="1"/>
</dbReference>
<evidence type="ECO:0000313" key="4">
    <source>
        <dbReference type="WBParaSite" id="TCONS_00008811.p1"/>
    </source>
</evidence>
<dbReference type="PANTHER" id="PTHR16487:SF0">
    <property type="entry name" value="PROTEIN PHOSPHATASE 4 REGULATORY SUBUNIT 2-RELATED"/>
    <property type="match status" value="1"/>
</dbReference>
<name>A0A0K0DWI8_STRER</name>
<dbReference type="GO" id="GO:0030289">
    <property type="term" value="C:protein phosphatase 4 complex"/>
    <property type="evidence" value="ECO:0007669"/>
    <property type="project" value="InterPro"/>
</dbReference>
<reference evidence="3" key="1">
    <citation type="submission" date="2015-08" db="UniProtKB">
        <authorList>
            <consortium name="WormBaseParasite"/>
        </authorList>
    </citation>
    <scope>IDENTIFICATION</scope>
</reference>
<dbReference type="PANTHER" id="PTHR16487">
    <property type="entry name" value="PPP4R2-RELATED PROTEIN"/>
    <property type="match status" value="1"/>
</dbReference>
<dbReference type="AlphaFoldDB" id="A0A0K0DWI8"/>
<proteinExistence type="inferred from homology"/>
<dbReference type="GO" id="GO:0019888">
    <property type="term" value="F:protein phosphatase regulator activity"/>
    <property type="evidence" value="ECO:0007669"/>
    <property type="project" value="InterPro"/>
</dbReference>
<evidence type="ECO:0000256" key="1">
    <source>
        <dbReference type="ARBA" id="ARBA00009207"/>
    </source>
</evidence>
<sequence>MGEVNGCVDNGKTIIRRRLSNANAALKIIADNNKNAVLKEEIILHIRDYFNFVSTYGVTVFKWDIVKPSVIYMIEYIYDEVFKENLQHLKTDEEKALLQKDEKIIELKNYIIEKINSFEEAPFTIQRLSEIIFNAGMYKFILPLLNAITKIVSVVTTQTPLGIRITGVDEEEIVDDVISLPTPCLHLKVDELDDDIVVTKRPISSGIESCFMSSDQNDGVEINNYKNSETLDKNEA</sequence>
<dbReference type="InterPro" id="IPR015267">
    <property type="entry name" value="PPP4R2"/>
</dbReference>